<evidence type="ECO:0000313" key="12">
    <source>
        <dbReference type="EMBL" id="KAK1769815.1"/>
    </source>
</evidence>
<protein>
    <submittedName>
        <fullName evidence="12">Sugar transporter</fullName>
    </submittedName>
</protein>
<evidence type="ECO:0000313" key="13">
    <source>
        <dbReference type="Proteomes" id="UP001244011"/>
    </source>
</evidence>
<dbReference type="InterPro" id="IPR005829">
    <property type="entry name" value="Sugar_transporter_CS"/>
</dbReference>
<dbReference type="Pfam" id="PF00083">
    <property type="entry name" value="Sugar_tr"/>
    <property type="match status" value="1"/>
</dbReference>
<evidence type="ECO:0000256" key="9">
    <source>
        <dbReference type="SAM" id="MobiDB-lite"/>
    </source>
</evidence>
<organism evidence="12 13">
    <name type="scientific">Phialemonium atrogriseum</name>
    <dbReference type="NCBI Taxonomy" id="1093897"/>
    <lineage>
        <taxon>Eukaryota</taxon>
        <taxon>Fungi</taxon>
        <taxon>Dikarya</taxon>
        <taxon>Ascomycota</taxon>
        <taxon>Pezizomycotina</taxon>
        <taxon>Sordariomycetes</taxon>
        <taxon>Sordariomycetidae</taxon>
        <taxon>Cephalothecales</taxon>
        <taxon>Cephalothecaceae</taxon>
        <taxon>Phialemonium</taxon>
    </lineage>
</organism>
<dbReference type="PROSITE" id="PS00217">
    <property type="entry name" value="SUGAR_TRANSPORT_2"/>
    <property type="match status" value="1"/>
</dbReference>
<dbReference type="GO" id="GO:0016020">
    <property type="term" value="C:membrane"/>
    <property type="evidence" value="ECO:0007669"/>
    <property type="project" value="UniProtKB-SubCell"/>
</dbReference>
<evidence type="ECO:0000256" key="3">
    <source>
        <dbReference type="ARBA" id="ARBA00022448"/>
    </source>
</evidence>
<evidence type="ECO:0000256" key="7">
    <source>
        <dbReference type="ARBA" id="ARBA00026248"/>
    </source>
</evidence>
<feature type="transmembrane region" description="Helical" evidence="10">
    <location>
        <begin position="498"/>
        <end position="515"/>
    </location>
</feature>
<evidence type="ECO:0000256" key="1">
    <source>
        <dbReference type="ARBA" id="ARBA00004141"/>
    </source>
</evidence>
<dbReference type="Proteomes" id="UP001244011">
    <property type="component" value="Unassembled WGS sequence"/>
</dbReference>
<dbReference type="GO" id="GO:0000023">
    <property type="term" value="P:maltose metabolic process"/>
    <property type="evidence" value="ECO:0007669"/>
    <property type="project" value="UniProtKB-KW"/>
</dbReference>
<feature type="transmembrane region" description="Helical" evidence="10">
    <location>
        <begin position="460"/>
        <end position="478"/>
    </location>
</feature>
<keyword evidence="13" id="KW-1185">Reference proteome</keyword>
<evidence type="ECO:0000256" key="10">
    <source>
        <dbReference type="SAM" id="Phobius"/>
    </source>
</evidence>
<comment type="similarity">
    <text evidence="2 8">Belongs to the major facilitator superfamily. Sugar transporter (TC 2.A.1.1) family.</text>
</comment>
<keyword evidence="6 10" id="KW-0472">Membrane</keyword>
<dbReference type="InterPro" id="IPR050360">
    <property type="entry name" value="MFS_Sugar_Transporters"/>
</dbReference>
<comment type="subcellular location">
    <subcellularLocation>
        <location evidence="1">Membrane</location>
        <topology evidence="1">Multi-pass membrane protein</topology>
    </subcellularLocation>
</comment>
<dbReference type="RefSeq" id="XP_060286028.1">
    <property type="nucleotide sequence ID" value="XM_060423394.1"/>
</dbReference>
<dbReference type="InterPro" id="IPR020846">
    <property type="entry name" value="MFS_dom"/>
</dbReference>
<feature type="transmembrane region" description="Helical" evidence="10">
    <location>
        <begin position="104"/>
        <end position="125"/>
    </location>
</feature>
<dbReference type="SUPFAM" id="SSF103473">
    <property type="entry name" value="MFS general substrate transporter"/>
    <property type="match status" value="1"/>
</dbReference>
<reference evidence="12" key="1">
    <citation type="submission" date="2023-06" db="EMBL/GenBank/DDBJ databases">
        <title>Genome-scale phylogeny and comparative genomics of the fungal order Sordariales.</title>
        <authorList>
            <consortium name="Lawrence Berkeley National Laboratory"/>
            <person name="Hensen N."/>
            <person name="Bonometti L."/>
            <person name="Westerberg I."/>
            <person name="Brannstrom I.O."/>
            <person name="Guillou S."/>
            <person name="Cros-Aarteil S."/>
            <person name="Calhoun S."/>
            <person name="Haridas S."/>
            <person name="Kuo A."/>
            <person name="Mondo S."/>
            <person name="Pangilinan J."/>
            <person name="Riley R."/>
            <person name="Labutti K."/>
            <person name="Andreopoulos B."/>
            <person name="Lipzen A."/>
            <person name="Chen C."/>
            <person name="Yanf M."/>
            <person name="Daum C."/>
            <person name="Ng V."/>
            <person name="Clum A."/>
            <person name="Steindorff A."/>
            <person name="Ohm R."/>
            <person name="Martin F."/>
            <person name="Silar P."/>
            <person name="Natvig D."/>
            <person name="Lalanne C."/>
            <person name="Gautier V."/>
            <person name="Ament-Velasquez S.L."/>
            <person name="Kruys A."/>
            <person name="Hutchinson M.I."/>
            <person name="Powell A.J."/>
            <person name="Barry K."/>
            <person name="Miller A.N."/>
            <person name="Grigoriev I.V."/>
            <person name="Debuchy R."/>
            <person name="Gladieux P."/>
            <person name="Thoren M.H."/>
            <person name="Johannesson H."/>
        </authorList>
    </citation>
    <scope>NUCLEOTIDE SEQUENCE</scope>
    <source>
        <strain evidence="12">8032-3</strain>
    </source>
</reference>
<gene>
    <name evidence="12" type="ORF">QBC33DRAFT_298842</name>
</gene>
<dbReference type="NCBIfam" id="TIGR00879">
    <property type="entry name" value="SP"/>
    <property type="match status" value="1"/>
</dbReference>
<evidence type="ECO:0000256" key="2">
    <source>
        <dbReference type="ARBA" id="ARBA00010992"/>
    </source>
</evidence>
<dbReference type="InterPro" id="IPR036259">
    <property type="entry name" value="MFS_trans_sf"/>
</dbReference>
<evidence type="ECO:0000256" key="4">
    <source>
        <dbReference type="ARBA" id="ARBA00022692"/>
    </source>
</evidence>
<dbReference type="Gene3D" id="1.20.1250.20">
    <property type="entry name" value="MFS general substrate transporter like domains"/>
    <property type="match status" value="1"/>
</dbReference>
<feature type="transmembrane region" description="Helical" evidence="10">
    <location>
        <begin position="396"/>
        <end position="417"/>
    </location>
</feature>
<dbReference type="InterPro" id="IPR003663">
    <property type="entry name" value="Sugar/inositol_transpt"/>
</dbReference>
<name>A0AAJ0FR63_9PEZI</name>
<dbReference type="AlphaFoldDB" id="A0AAJ0FR63"/>
<evidence type="ECO:0000259" key="11">
    <source>
        <dbReference type="PROSITE" id="PS50850"/>
    </source>
</evidence>
<accession>A0AAJ0FR63</accession>
<evidence type="ECO:0000256" key="5">
    <source>
        <dbReference type="ARBA" id="ARBA00022989"/>
    </source>
</evidence>
<dbReference type="GO" id="GO:0005351">
    <property type="term" value="F:carbohydrate:proton symporter activity"/>
    <property type="evidence" value="ECO:0007669"/>
    <property type="project" value="TreeGrafter"/>
</dbReference>
<proteinExistence type="inferred from homology"/>
<dbReference type="EMBL" id="MU839001">
    <property type="protein sequence ID" value="KAK1769815.1"/>
    <property type="molecule type" value="Genomic_DNA"/>
</dbReference>
<feature type="transmembrane region" description="Helical" evidence="10">
    <location>
        <begin position="56"/>
        <end position="84"/>
    </location>
</feature>
<feature type="region of interest" description="Disordered" evidence="9">
    <location>
        <begin position="1"/>
        <end position="22"/>
    </location>
</feature>
<keyword evidence="3 8" id="KW-0813">Transport</keyword>
<dbReference type="PROSITE" id="PS50850">
    <property type="entry name" value="MFS"/>
    <property type="match status" value="1"/>
</dbReference>
<keyword evidence="7" id="KW-0462">Maltose metabolism</keyword>
<comment type="caution">
    <text evidence="12">The sequence shown here is derived from an EMBL/GenBank/DDBJ whole genome shotgun (WGS) entry which is preliminary data.</text>
</comment>
<feature type="transmembrane region" description="Helical" evidence="10">
    <location>
        <begin position="367"/>
        <end position="387"/>
    </location>
</feature>
<dbReference type="PANTHER" id="PTHR48022">
    <property type="entry name" value="PLASTIDIC GLUCOSE TRANSPORTER 4"/>
    <property type="match status" value="1"/>
</dbReference>
<evidence type="ECO:0000256" key="8">
    <source>
        <dbReference type="RuleBase" id="RU003346"/>
    </source>
</evidence>
<dbReference type="PANTHER" id="PTHR48022:SF5">
    <property type="entry name" value="ALPHA-GLUCOSIDES PERMEASE MPH2-RELATED"/>
    <property type="match status" value="1"/>
</dbReference>
<feature type="transmembrane region" description="Helical" evidence="10">
    <location>
        <begin position="423"/>
        <end position="448"/>
    </location>
</feature>
<feature type="transmembrane region" description="Helical" evidence="10">
    <location>
        <begin position="137"/>
        <end position="155"/>
    </location>
</feature>
<dbReference type="InterPro" id="IPR005828">
    <property type="entry name" value="MFS_sugar_transport-like"/>
</dbReference>
<keyword evidence="5 10" id="KW-1133">Transmembrane helix</keyword>
<feature type="domain" description="Major facilitator superfamily (MFS) profile" evidence="11">
    <location>
        <begin position="57"/>
        <end position="519"/>
    </location>
</feature>
<dbReference type="GeneID" id="85306581"/>
<sequence length="583" mass="63431">MYSDLTPPGNDRDRSPVPISNASHASTLYDSALAEAVEKRERDMSFKESISADSRLILYSLGFSGTIIMEGYGLAHITYLFSFATFNERFGTHDEVAGVYELPYKWRVLLPLVAQLGSLLGILLASPLAARFGCKNATLLMLGASTALVTMPFLASTVEFMMAGFFLQGIPWGVYQVVSPAYASEVASLQLRPILTTWNNLCWVLGRLIASGITKAFVNYAGDMSYRIPFALQWLFSAALLASISFTPESPFWYLQNGRIEEAALATRRLVRKGSPVRVAEKLALMHHTICQEASQDPQDTAAGSEKPRRVRRWLGHLRLSCLKGTDLRRTEISSVAWLIQATCGSSLIPWAPKLFEMAGLPTSDALSINIALPGAGVFGTLASWWLMRRAGSRTIYFWGLVVMAVLLAACGGFHYLPVGAGWAAGGVLIVYTAVYDLTIGPVCYSVVSELPSIRYRTTTLAIARGLYLLAGVANHVLTPKMLGTEETAWKWGARAGFLYGGVCLLGAIYTYWRLPETGGMSARELDILFQNKVSARRFSSKEASRLAAAGAAKALRVANTFAASAGEITPSSVYSVQESTNQ</sequence>
<keyword evidence="12" id="KW-0762">Sugar transport</keyword>
<keyword evidence="4 10" id="KW-0812">Transmembrane</keyword>
<evidence type="ECO:0000256" key="6">
    <source>
        <dbReference type="ARBA" id="ARBA00023136"/>
    </source>
</evidence>
<dbReference type="FunFam" id="1.20.1250.20:FF:000078">
    <property type="entry name" value="MFS maltose transporter, putative"/>
    <property type="match status" value="1"/>
</dbReference>